<proteinExistence type="predicted"/>
<organism evidence="2 3">
    <name type="scientific">Fluoribacter dumoffii</name>
    <dbReference type="NCBI Taxonomy" id="463"/>
    <lineage>
        <taxon>Bacteria</taxon>
        <taxon>Pseudomonadati</taxon>
        <taxon>Pseudomonadota</taxon>
        <taxon>Gammaproteobacteria</taxon>
        <taxon>Legionellales</taxon>
        <taxon>Legionellaceae</taxon>
        <taxon>Fluoribacter</taxon>
    </lineage>
</organism>
<dbReference type="EMBL" id="UGGT01000001">
    <property type="protein sequence ID" value="STO20630.1"/>
    <property type="molecule type" value="Genomic_DNA"/>
</dbReference>
<feature type="compositionally biased region" description="Polar residues" evidence="1">
    <location>
        <begin position="296"/>
        <end position="308"/>
    </location>
</feature>
<evidence type="ECO:0000313" key="2">
    <source>
        <dbReference type="EMBL" id="STO20630.1"/>
    </source>
</evidence>
<evidence type="ECO:0000313" key="3">
    <source>
        <dbReference type="Proteomes" id="UP000254554"/>
    </source>
</evidence>
<name>A0A377G836_9GAMM</name>
<accession>A0A377G836</accession>
<reference evidence="2 3" key="1">
    <citation type="submission" date="2018-06" db="EMBL/GenBank/DDBJ databases">
        <authorList>
            <consortium name="Pathogen Informatics"/>
            <person name="Doyle S."/>
        </authorList>
    </citation>
    <scope>NUCLEOTIDE SEQUENCE [LARGE SCALE GENOMIC DNA]</scope>
    <source>
        <strain evidence="2 3">NCTC11370</strain>
    </source>
</reference>
<gene>
    <name evidence="2" type="ORF">NCTC11370_00689</name>
</gene>
<dbReference type="GeneID" id="93292688"/>
<dbReference type="Proteomes" id="UP000254554">
    <property type="component" value="Unassembled WGS sequence"/>
</dbReference>
<evidence type="ECO:0000256" key="1">
    <source>
        <dbReference type="SAM" id="MobiDB-lite"/>
    </source>
</evidence>
<feature type="region of interest" description="Disordered" evidence="1">
    <location>
        <begin position="267"/>
        <end position="308"/>
    </location>
</feature>
<sequence length="308" mass="34808">MPTGAENLIEAIKKRDLAQKAYEEQMLKATGAQKKTQTLYESIIGSPEPDVLTFKKSAESSNRAAYEAYQAKTALNNAKISVAESEYEKTLDELNEKRSELSPEEFDKKKDEAYQKYVDTKNQLDQDSQDAYGIYQQTYLDNRKKYDNLINAQEEDMSLSAPSQTQTTPTIITPVVSAKKEVTVASQLSDEIMKMFQENFKDDPWYKDNPPKKGEDGNLSLSFKSENDMSSFFQKLASEKKDFIMVDGKTKEVMGYSKNGELFHANGDQFKTGDTFKPGGTKFDSSYKIPEKEQEQTQTQSNTMSSPG</sequence>
<dbReference type="RefSeq" id="WP_010652928.1">
    <property type="nucleotide sequence ID" value="NZ_JAPHOO010000001.1"/>
</dbReference>
<evidence type="ECO:0008006" key="4">
    <source>
        <dbReference type="Google" id="ProtNLM"/>
    </source>
</evidence>
<protein>
    <recommendedName>
        <fullName evidence="4">Substrate of the Dot/Icm secretion system</fullName>
    </recommendedName>
</protein>
<keyword evidence="3" id="KW-1185">Reference proteome</keyword>
<dbReference type="OrthoDB" id="5653112at2"/>
<dbReference type="AlphaFoldDB" id="A0A377G836"/>